<evidence type="ECO:0000256" key="10">
    <source>
        <dbReference type="HAMAP-Rule" id="MF_00138"/>
    </source>
</evidence>
<comment type="pathway">
    <text evidence="1 10">Purine metabolism; IMP biosynthesis via de novo pathway; N(1)-(5-phospho-D-ribosyl)glycinamide from 5-phospho-alpha-D-ribose 1-diphosphate: step 2/2.</text>
</comment>
<dbReference type="InterPro" id="IPR016185">
    <property type="entry name" value="PreATP-grasp_dom_sf"/>
</dbReference>
<dbReference type="EC" id="6.3.4.13" evidence="2 10"/>
<dbReference type="PROSITE" id="PS50975">
    <property type="entry name" value="ATP_GRASP"/>
    <property type="match status" value="1"/>
</dbReference>
<dbReference type="SUPFAM" id="SSF52440">
    <property type="entry name" value="PreATP-grasp domain"/>
    <property type="match status" value="1"/>
</dbReference>
<keyword evidence="4 11" id="KW-0547">Nucleotide-binding</keyword>
<dbReference type="Gene3D" id="3.30.470.20">
    <property type="entry name" value="ATP-grasp fold, B domain"/>
    <property type="match status" value="1"/>
</dbReference>
<dbReference type="InterPro" id="IPR020560">
    <property type="entry name" value="PRibGlycinamide_synth_C-dom"/>
</dbReference>
<evidence type="ECO:0000259" key="12">
    <source>
        <dbReference type="PROSITE" id="PS50975"/>
    </source>
</evidence>
<dbReference type="SMART" id="SM01210">
    <property type="entry name" value="GARS_C"/>
    <property type="match status" value="1"/>
</dbReference>
<dbReference type="InterPro" id="IPR037123">
    <property type="entry name" value="PRibGlycinamide_synth_C_sf"/>
</dbReference>
<reference evidence="13 14" key="1">
    <citation type="submission" date="2019-08" db="EMBL/GenBank/DDBJ databases">
        <title>Professor.</title>
        <authorList>
            <person name="Park J.S."/>
        </authorList>
    </citation>
    <scope>NUCLEOTIDE SEQUENCE [LARGE SCALE GENOMIC DNA]</scope>
    <source>
        <strain evidence="13 14">176CP5-101</strain>
    </source>
</reference>
<dbReference type="InterPro" id="IPR013815">
    <property type="entry name" value="ATP_grasp_subdomain_1"/>
</dbReference>
<evidence type="ECO:0000256" key="7">
    <source>
        <dbReference type="ARBA" id="ARBA00038345"/>
    </source>
</evidence>
<dbReference type="Gene3D" id="3.30.1490.20">
    <property type="entry name" value="ATP-grasp fold, A domain"/>
    <property type="match status" value="1"/>
</dbReference>
<dbReference type="RefSeq" id="WP_147741701.1">
    <property type="nucleotide sequence ID" value="NZ_VRUR01000001.1"/>
</dbReference>
<dbReference type="InterPro" id="IPR011761">
    <property type="entry name" value="ATP-grasp"/>
</dbReference>
<evidence type="ECO:0000256" key="5">
    <source>
        <dbReference type="ARBA" id="ARBA00022755"/>
    </source>
</evidence>
<comment type="catalytic activity">
    <reaction evidence="10">
        <text>5-phospho-beta-D-ribosylamine + glycine + ATP = N(1)-(5-phospho-beta-D-ribosyl)glycinamide + ADP + phosphate + H(+)</text>
        <dbReference type="Rhea" id="RHEA:17453"/>
        <dbReference type="ChEBI" id="CHEBI:15378"/>
        <dbReference type="ChEBI" id="CHEBI:30616"/>
        <dbReference type="ChEBI" id="CHEBI:43474"/>
        <dbReference type="ChEBI" id="CHEBI:57305"/>
        <dbReference type="ChEBI" id="CHEBI:58681"/>
        <dbReference type="ChEBI" id="CHEBI:143788"/>
        <dbReference type="ChEBI" id="CHEBI:456216"/>
        <dbReference type="EC" id="6.3.4.13"/>
    </reaction>
</comment>
<dbReference type="PANTHER" id="PTHR43472">
    <property type="entry name" value="PHOSPHORIBOSYLAMINE--GLYCINE LIGASE"/>
    <property type="match status" value="1"/>
</dbReference>
<dbReference type="GO" id="GO:0046872">
    <property type="term" value="F:metal ion binding"/>
    <property type="evidence" value="ECO:0007669"/>
    <property type="project" value="InterPro"/>
</dbReference>
<evidence type="ECO:0000313" key="14">
    <source>
        <dbReference type="Proteomes" id="UP000321456"/>
    </source>
</evidence>
<dbReference type="SMART" id="SM01209">
    <property type="entry name" value="GARS_A"/>
    <property type="match status" value="1"/>
</dbReference>
<comment type="similarity">
    <text evidence="7 10">Belongs to the GARS family.</text>
</comment>
<dbReference type="NCBIfam" id="TIGR00877">
    <property type="entry name" value="purD"/>
    <property type="match status" value="1"/>
</dbReference>
<dbReference type="SUPFAM" id="SSF56059">
    <property type="entry name" value="Glutathione synthetase ATP-binding domain-like"/>
    <property type="match status" value="1"/>
</dbReference>
<evidence type="ECO:0000256" key="6">
    <source>
        <dbReference type="ARBA" id="ARBA00022840"/>
    </source>
</evidence>
<dbReference type="PANTHER" id="PTHR43472:SF1">
    <property type="entry name" value="PHOSPHORIBOSYLAMINE--GLYCINE LIGASE, CHLOROPLASTIC"/>
    <property type="match status" value="1"/>
</dbReference>
<dbReference type="InterPro" id="IPR020562">
    <property type="entry name" value="PRibGlycinamide_synth_N"/>
</dbReference>
<dbReference type="FunFam" id="3.90.600.10:FF:000001">
    <property type="entry name" value="Trifunctional purine biosynthetic protein adenosine-3"/>
    <property type="match status" value="1"/>
</dbReference>
<evidence type="ECO:0000256" key="3">
    <source>
        <dbReference type="ARBA" id="ARBA00022598"/>
    </source>
</evidence>
<dbReference type="EMBL" id="VRUR01000001">
    <property type="protein sequence ID" value="TXN37613.1"/>
    <property type="molecule type" value="Genomic_DNA"/>
</dbReference>
<dbReference type="Pfam" id="PF02843">
    <property type="entry name" value="GARS_C"/>
    <property type="match status" value="1"/>
</dbReference>
<evidence type="ECO:0000256" key="4">
    <source>
        <dbReference type="ARBA" id="ARBA00022741"/>
    </source>
</evidence>
<accession>A0A5C8V895</accession>
<dbReference type="Gene3D" id="3.40.50.20">
    <property type="match status" value="1"/>
</dbReference>
<evidence type="ECO:0000256" key="11">
    <source>
        <dbReference type="PROSITE-ProRule" id="PRU00409"/>
    </source>
</evidence>
<dbReference type="GO" id="GO:0009113">
    <property type="term" value="P:purine nucleobase biosynthetic process"/>
    <property type="evidence" value="ECO:0007669"/>
    <property type="project" value="InterPro"/>
</dbReference>
<dbReference type="InterPro" id="IPR020561">
    <property type="entry name" value="PRibGlycinamid_synth_ATP-grasp"/>
</dbReference>
<dbReference type="GO" id="GO:0006189">
    <property type="term" value="P:'de novo' IMP biosynthetic process"/>
    <property type="evidence" value="ECO:0007669"/>
    <property type="project" value="UniProtKB-UniRule"/>
</dbReference>
<keyword evidence="5 10" id="KW-0658">Purine biosynthesis</keyword>
<gene>
    <name evidence="10 13" type="primary">purD</name>
    <name evidence="13" type="ORF">FVB32_04815</name>
</gene>
<evidence type="ECO:0000256" key="8">
    <source>
        <dbReference type="ARBA" id="ARBA00042242"/>
    </source>
</evidence>
<dbReference type="AlphaFoldDB" id="A0A5C8V895"/>
<keyword evidence="3 10" id="KW-0436">Ligase</keyword>
<comment type="caution">
    <text evidence="13">The sequence shown here is derived from an EMBL/GenBank/DDBJ whole genome shotgun (WGS) entry which is preliminary data.</text>
</comment>
<dbReference type="SUPFAM" id="SSF51246">
    <property type="entry name" value="Rudiment single hybrid motif"/>
    <property type="match status" value="1"/>
</dbReference>
<dbReference type="GO" id="GO:0005524">
    <property type="term" value="F:ATP binding"/>
    <property type="evidence" value="ECO:0007669"/>
    <property type="project" value="UniProtKB-UniRule"/>
</dbReference>
<evidence type="ECO:0000256" key="9">
    <source>
        <dbReference type="ARBA" id="ARBA00042864"/>
    </source>
</evidence>
<evidence type="ECO:0000256" key="1">
    <source>
        <dbReference type="ARBA" id="ARBA00005174"/>
    </source>
</evidence>
<dbReference type="UniPathway" id="UPA00074">
    <property type="reaction ID" value="UER00125"/>
</dbReference>
<dbReference type="Proteomes" id="UP000321456">
    <property type="component" value="Unassembled WGS sequence"/>
</dbReference>
<dbReference type="Pfam" id="PF02844">
    <property type="entry name" value="GARS_N"/>
    <property type="match status" value="1"/>
</dbReference>
<dbReference type="HAMAP" id="MF_00138">
    <property type="entry name" value="GARS"/>
    <property type="match status" value="1"/>
</dbReference>
<name>A0A5C8V895_9FLAO</name>
<organism evidence="13 14">
    <name type="scientific">Flagellimonas hymeniacidonis</name>
    <dbReference type="NCBI Taxonomy" id="2603628"/>
    <lineage>
        <taxon>Bacteria</taxon>
        <taxon>Pseudomonadati</taxon>
        <taxon>Bacteroidota</taxon>
        <taxon>Flavobacteriia</taxon>
        <taxon>Flavobacteriales</taxon>
        <taxon>Flavobacteriaceae</taxon>
        <taxon>Flagellimonas</taxon>
    </lineage>
</organism>
<evidence type="ECO:0000313" key="13">
    <source>
        <dbReference type="EMBL" id="TXN37613.1"/>
    </source>
</evidence>
<proteinExistence type="inferred from homology"/>
<dbReference type="Pfam" id="PF01071">
    <property type="entry name" value="GARS_A"/>
    <property type="match status" value="1"/>
</dbReference>
<dbReference type="InterPro" id="IPR011054">
    <property type="entry name" value="Rudment_hybrid_motif"/>
</dbReference>
<evidence type="ECO:0000256" key="2">
    <source>
        <dbReference type="ARBA" id="ARBA00013255"/>
    </source>
</evidence>
<keyword evidence="14" id="KW-1185">Reference proteome</keyword>
<feature type="domain" description="ATP-grasp" evidence="12">
    <location>
        <begin position="111"/>
        <end position="319"/>
    </location>
</feature>
<dbReference type="GO" id="GO:0004637">
    <property type="term" value="F:phosphoribosylamine-glycine ligase activity"/>
    <property type="evidence" value="ECO:0007669"/>
    <property type="project" value="UniProtKB-UniRule"/>
</dbReference>
<protein>
    <recommendedName>
        <fullName evidence="2 10">Phosphoribosylamine--glycine ligase</fullName>
        <ecNumber evidence="2 10">6.3.4.13</ecNumber>
    </recommendedName>
    <alternativeName>
        <fullName evidence="10">GARS</fullName>
    </alternativeName>
    <alternativeName>
        <fullName evidence="8 10">Glycinamide ribonucleotide synthetase</fullName>
    </alternativeName>
    <alternativeName>
        <fullName evidence="9 10">Phosphoribosylglycinamide synthetase</fullName>
    </alternativeName>
</protein>
<keyword evidence="6 11" id="KW-0067">ATP-binding</keyword>
<dbReference type="InterPro" id="IPR000115">
    <property type="entry name" value="PRibGlycinamide_synth"/>
</dbReference>
<dbReference type="Gene3D" id="3.90.600.10">
    <property type="entry name" value="Phosphoribosylglycinamide synthetase, C-terminal domain"/>
    <property type="match status" value="1"/>
</dbReference>
<sequence length="424" mass="46021">MNILVLGSGGREHAIAHKISQSPKINNLFVAPGNAGTSNIATNVEVGVNDFESIKDLVSKESINLVVIGPEDPLVNGVHDFFLNDAELKNVSVIGPQKAAAELEGSKEFAKEFMMRHQIPTAAYESFTSESLEEGYAFLETLKPPYVLKADGLAAGKGVLILKDLDEAKAELKAMLLDSKFGEASATVVIEEFLDGIELSCFVLTDGTNFKVLPTAKDYKRIGEGDTGLNTGGMGAISPVPFATDAFMEKIEKQIVKPTVEGLKKDNLPYVGFIFIGLIKVGDEPKVIEYNVRMGDPETEVVIPRVKTDLVDILDAMAKGKLDEINLEIDKRTATTVMAVSGGYPEAYEKGKEITGTEKIQDSLVFHAGTKIKDGKIVTNGGRVIAITSFGENFTEALQKSYQNIEKLHFGGMYYRKDLGFDLL</sequence>